<gene>
    <name evidence="3" type="ORF">G2W53_029076</name>
</gene>
<keyword evidence="4" id="KW-1185">Reference proteome</keyword>
<evidence type="ECO:0000256" key="1">
    <source>
        <dbReference type="PROSITE-ProRule" id="PRU00047"/>
    </source>
</evidence>
<organism evidence="3 4">
    <name type="scientific">Senna tora</name>
    <dbReference type="NCBI Taxonomy" id="362788"/>
    <lineage>
        <taxon>Eukaryota</taxon>
        <taxon>Viridiplantae</taxon>
        <taxon>Streptophyta</taxon>
        <taxon>Embryophyta</taxon>
        <taxon>Tracheophyta</taxon>
        <taxon>Spermatophyta</taxon>
        <taxon>Magnoliopsida</taxon>
        <taxon>eudicotyledons</taxon>
        <taxon>Gunneridae</taxon>
        <taxon>Pentapetalae</taxon>
        <taxon>rosids</taxon>
        <taxon>fabids</taxon>
        <taxon>Fabales</taxon>
        <taxon>Fabaceae</taxon>
        <taxon>Caesalpinioideae</taxon>
        <taxon>Cassia clade</taxon>
        <taxon>Senna</taxon>
    </lineage>
</organism>
<dbReference type="PANTHER" id="PTHR33116:SF86">
    <property type="entry name" value="REVERSE TRANSCRIPTASE DOMAIN-CONTAINING PROTEIN"/>
    <property type="match status" value="1"/>
</dbReference>
<dbReference type="GO" id="GO:0008270">
    <property type="term" value="F:zinc ion binding"/>
    <property type="evidence" value="ECO:0007669"/>
    <property type="project" value="UniProtKB-KW"/>
</dbReference>
<dbReference type="Proteomes" id="UP000634136">
    <property type="component" value="Unassembled WGS sequence"/>
</dbReference>
<sequence>MEDEPPPDPVPPLRPFPARASIPNLDISIIIQNRDFSEHCLVGFLIDSREFHVSRLQYIINTSWHLLGRVPVMGRVNRRYIVYFEHMDDITILSEVPMWVQFSGLTLEYQIPRVARQLGELIGGVVEVDWTPVIPRSICFMRVRIIVPVDQSLLMALLLPLDIGDLIWVDCVYERLYKFCKNCARIGHLHNDCPWTREEARSSIDNHMNQLRERFGINIGIGMTRTHFVNEARAFINRDDSRSTEVMVIDTPKGHDYRPWTQLPMEFEWDQNGILDVNGDMVPAAPSMAFPIHEDPPATVSLDDENLNTGNTSPLQNFGPSTILATNLDINLHPDPPLPQENVPFIQTEEEDDSYPEIEALRSHFPQNRPPPPFPCIFPLPRVQLEEQNQLPVEGGFPLRWVEVEPGVFYFTNASQASTAETFHPDLASLSQNLNITPGMDLGIWFNQDDPCGIRLFNPRNSNIDYQRWVIWREDNEATNEQKFWLVHPDTLASQDRISHSDNLPPSLEQREENTMKRKFDTLEDIRYEVTKCAKRQPIVISVMGEIRRKRSYENSAEYSDRVLIAKGKRRKFSSQLFVRGKEPQSDQEYLLAYMDTWRQTIEQLTFPNSFVETLPVAASDHSPICISTDNHILFHKKVFKFEALWYKNPECNQIISSTWNPPSNGSSAYRVEDELKSLQAHLDYPALREKEGGIRRELENLLECEQTLWVQTARQLWLTNGDRNTKYFHAVVNTRRMKNRIHGIQLEGGQWISNHQKIQQACVQYLRDIYTDTSNRNREQCKKFIQATRIKQLTLRHKDILSCPFTKFEIEIAFFQMDGSKALGPNGFPLCSSRRAGQSLQITSSISLLNRGYMLRELNLTNITLIPKTEIPNSLFDYRPIGLCNVAYKIISKEAWKIDLKKAYDKISWTFMEETLKAMGFPEHWIQMLMQCITTPSLRILVNGQPSDDFSPQCGLRQGDPLSSYLFILGFNVLSHTLNNLQNDGKFKGIKIARQAPRINHLLYADDSIVFFKADLESCNYLYTTVSLFGQVSGLRLNLSKCEIKFSPNTPHKFAKMMASILHSKVTEKISKYLSGSIGGDRRDRQQTQRNFKALHKRLQSWKSHLLSQARRLTLIKSLLTSIPIYHMSYYRLSKKEADNCNSLIARFFWGSELNKKKPHMISWDKICRPLKVGGLVVKNNFNLNFVLLAKQLWRIIQDPSSLFSQVMRSKYDNPNVDGIFKFPSNASPSWKCLMLAQDIIIPKLKWAIGPSWHWDYQKVREIYDQQTTTNNLSILPSRHNTKDTLYWDGNSDGIYTVSDGYRISRDNNNHVSLNNSFKEWEALWKLNLPPKILHFGWKMAHDSLPLGHNLLKRGFSIAGKCVFGCDRDETMLHHGDNGHMHLSEQVLILCWTIYNHRNKVLFKQAQRNPNHVIQQASALNKEVAIKNLDQTQPGSHTNRITEPNVIIDRSIPTFVAFSFKPSLVHNFSWAAFLHNN</sequence>
<dbReference type="InterPro" id="IPR025836">
    <property type="entry name" value="Zn_knuckle_CX2CX4HX4C"/>
</dbReference>
<proteinExistence type="predicted"/>
<name>A0A834WAC3_9FABA</name>
<dbReference type="OrthoDB" id="10014409at2759"/>
<keyword evidence="1" id="KW-0863">Zinc-finger</keyword>
<dbReference type="CDD" id="cd01650">
    <property type="entry name" value="RT_nLTR_like"/>
    <property type="match status" value="1"/>
</dbReference>
<dbReference type="GO" id="GO:0003676">
    <property type="term" value="F:nucleic acid binding"/>
    <property type="evidence" value="ECO:0007669"/>
    <property type="project" value="InterPro"/>
</dbReference>
<dbReference type="PROSITE" id="PS50158">
    <property type="entry name" value="ZF_CCHC"/>
    <property type="match status" value="1"/>
</dbReference>
<dbReference type="Pfam" id="PF14392">
    <property type="entry name" value="zf-CCHC_4"/>
    <property type="match status" value="1"/>
</dbReference>
<dbReference type="InterPro" id="IPR000477">
    <property type="entry name" value="RT_dom"/>
</dbReference>
<accession>A0A834WAC3</accession>
<dbReference type="InterPro" id="IPR026960">
    <property type="entry name" value="RVT-Znf"/>
</dbReference>
<dbReference type="EMBL" id="JAAIUW010000009">
    <property type="protein sequence ID" value="KAF7815107.1"/>
    <property type="molecule type" value="Genomic_DNA"/>
</dbReference>
<protein>
    <submittedName>
        <fullName evidence="3">Ribonuclease H</fullName>
    </submittedName>
</protein>
<reference evidence="3" key="1">
    <citation type="submission" date="2020-09" db="EMBL/GenBank/DDBJ databases">
        <title>Genome-Enabled Discovery of Anthraquinone Biosynthesis in Senna tora.</title>
        <authorList>
            <person name="Kang S.-H."/>
            <person name="Pandey R.P."/>
            <person name="Lee C.-M."/>
            <person name="Sim J.-S."/>
            <person name="Jeong J.-T."/>
            <person name="Choi B.-S."/>
            <person name="Jung M."/>
            <person name="Ginzburg D."/>
            <person name="Zhao K."/>
            <person name="Won S.Y."/>
            <person name="Oh T.-J."/>
            <person name="Yu Y."/>
            <person name="Kim N.-H."/>
            <person name="Lee O.R."/>
            <person name="Lee T.-H."/>
            <person name="Bashyal P."/>
            <person name="Kim T.-S."/>
            <person name="Lee W.-H."/>
            <person name="Kawkins C."/>
            <person name="Kim C.-K."/>
            <person name="Kim J.S."/>
            <person name="Ahn B.O."/>
            <person name="Rhee S.Y."/>
            <person name="Sohng J.K."/>
        </authorList>
    </citation>
    <scope>NUCLEOTIDE SEQUENCE</scope>
    <source>
        <tissue evidence="3">Leaf</tissue>
    </source>
</reference>
<feature type="domain" description="CCHC-type" evidence="2">
    <location>
        <begin position="180"/>
        <end position="194"/>
    </location>
</feature>
<dbReference type="Pfam" id="PF00078">
    <property type="entry name" value="RVT_1"/>
    <property type="match status" value="1"/>
</dbReference>
<evidence type="ECO:0000259" key="2">
    <source>
        <dbReference type="PROSITE" id="PS50158"/>
    </source>
</evidence>
<keyword evidence="1" id="KW-0862">Zinc</keyword>
<dbReference type="InterPro" id="IPR043502">
    <property type="entry name" value="DNA/RNA_pol_sf"/>
</dbReference>
<keyword evidence="1" id="KW-0479">Metal-binding</keyword>
<dbReference type="Pfam" id="PF13966">
    <property type="entry name" value="zf-RVT"/>
    <property type="match status" value="1"/>
</dbReference>
<evidence type="ECO:0000313" key="3">
    <source>
        <dbReference type="EMBL" id="KAF7815107.1"/>
    </source>
</evidence>
<dbReference type="PANTHER" id="PTHR33116">
    <property type="entry name" value="REVERSE TRANSCRIPTASE ZINC-BINDING DOMAIN-CONTAINING PROTEIN-RELATED-RELATED"/>
    <property type="match status" value="1"/>
</dbReference>
<dbReference type="InterPro" id="IPR001878">
    <property type="entry name" value="Znf_CCHC"/>
</dbReference>
<dbReference type="SUPFAM" id="SSF56672">
    <property type="entry name" value="DNA/RNA polymerases"/>
    <property type="match status" value="1"/>
</dbReference>
<evidence type="ECO:0000313" key="4">
    <source>
        <dbReference type="Proteomes" id="UP000634136"/>
    </source>
</evidence>
<comment type="caution">
    <text evidence="3">The sequence shown here is derived from an EMBL/GenBank/DDBJ whole genome shotgun (WGS) entry which is preliminary data.</text>
</comment>